<feature type="signal peptide" evidence="2">
    <location>
        <begin position="1"/>
        <end position="18"/>
    </location>
</feature>
<sequence>MRFSLVAVVATAFGVVHASTPTVVSPTADAALGVSIDFKYVNSRRTRASRLASSFRSPTPPSTRPSAPATSSLTRPYDSHRNPDSGHTEPVEGQYSFIVIKDVPSGSIFEKDFLVTLSFAS</sequence>
<feature type="compositionally biased region" description="Basic and acidic residues" evidence="1">
    <location>
        <begin position="77"/>
        <end position="90"/>
    </location>
</feature>
<dbReference type="Proteomes" id="UP000230002">
    <property type="component" value="Unassembled WGS sequence"/>
</dbReference>
<dbReference type="AlphaFoldDB" id="A0A2G8S596"/>
<evidence type="ECO:0008006" key="5">
    <source>
        <dbReference type="Google" id="ProtNLM"/>
    </source>
</evidence>
<gene>
    <name evidence="3" type="ORF">GSI_08953</name>
</gene>
<organism evidence="3 4">
    <name type="scientific">Ganoderma sinense ZZ0214-1</name>
    <dbReference type="NCBI Taxonomy" id="1077348"/>
    <lineage>
        <taxon>Eukaryota</taxon>
        <taxon>Fungi</taxon>
        <taxon>Dikarya</taxon>
        <taxon>Basidiomycota</taxon>
        <taxon>Agaricomycotina</taxon>
        <taxon>Agaricomycetes</taxon>
        <taxon>Polyporales</taxon>
        <taxon>Polyporaceae</taxon>
        <taxon>Ganoderma</taxon>
    </lineage>
</organism>
<reference evidence="3 4" key="1">
    <citation type="journal article" date="2015" name="Sci. Rep.">
        <title>Chromosome-level genome map provides insights into diverse defense mechanisms in the medicinal fungus Ganoderma sinense.</title>
        <authorList>
            <person name="Zhu Y."/>
            <person name="Xu J."/>
            <person name="Sun C."/>
            <person name="Zhou S."/>
            <person name="Xu H."/>
            <person name="Nelson D.R."/>
            <person name="Qian J."/>
            <person name="Song J."/>
            <person name="Luo H."/>
            <person name="Xiang L."/>
            <person name="Li Y."/>
            <person name="Xu Z."/>
            <person name="Ji A."/>
            <person name="Wang L."/>
            <person name="Lu S."/>
            <person name="Hayward A."/>
            <person name="Sun W."/>
            <person name="Li X."/>
            <person name="Schwartz D.C."/>
            <person name="Wang Y."/>
            <person name="Chen S."/>
        </authorList>
    </citation>
    <scope>NUCLEOTIDE SEQUENCE [LARGE SCALE GENOMIC DNA]</scope>
    <source>
        <strain evidence="3 4">ZZ0214-1</strain>
    </source>
</reference>
<protein>
    <recommendedName>
        <fullName evidence="5">Transporter</fullName>
    </recommendedName>
</protein>
<keyword evidence="2" id="KW-0732">Signal</keyword>
<name>A0A2G8S596_9APHY</name>
<evidence type="ECO:0000313" key="3">
    <source>
        <dbReference type="EMBL" id="PIL28907.1"/>
    </source>
</evidence>
<evidence type="ECO:0000256" key="1">
    <source>
        <dbReference type="SAM" id="MobiDB-lite"/>
    </source>
</evidence>
<keyword evidence="4" id="KW-1185">Reference proteome</keyword>
<dbReference type="EMBL" id="AYKW01000023">
    <property type="protein sequence ID" value="PIL28907.1"/>
    <property type="molecule type" value="Genomic_DNA"/>
</dbReference>
<proteinExistence type="predicted"/>
<feature type="region of interest" description="Disordered" evidence="1">
    <location>
        <begin position="50"/>
        <end position="90"/>
    </location>
</feature>
<feature type="chain" id="PRO_5013614226" description="Transporter" evidence="2">
    <location>
        <begin position="19"/>
        <end position="121"/>
    </location>
</feature>
<accession>A0A2G8S596</accession>
<evidence type="ECO:0000256" key="2">
    <source>
        <dbReference type="SAM" id="SignalP"/>
    </source>
</evidence>
<evidence type="ECO:0000313" key="4">
    <source>
        <dbReference type="Proteomes" id="UP000230002"/>
    </source>
</evidence>
<comment type="caution">
    <text evidence="3">The sequence shown here is derived from an EMBL/GenBank/DDBJ whole genome shotgun (WGS) entry which is preliminary data.</text>
</comment>